<evidence type="ECO:0000313" key="3">
    <source>
        <dbReference type="Proteomes" id="UP000188268"/>
    </source>
</evidence>
<protein>
    <submittedName>
        <fullName evidence="2">Eukaryotic porin/Tom40</fullName>
    </submittedName>
</protein>
<proteinExistence type="inferred from homology"/>
<dbReference type="GO" id="GO:0008308">
    <property type="term" value="F:voltage-gated monoatomic anion channel activity"/>
    <property type="evidence" value="ECO:0007669"/>
    <property type="project" value="InterPro"/>
</dbReference>
<reference evidence="2 3" key="1">
    <citation type="submission" date="2013-09" db="EMBL/GenBank/DDBJ databases">
        <title>Corchorus capsularis genome sequencing.</title>
        <authorList>
            <person name="Alam M."/>
            <person name="Haque M.S."/>
            <person name="Islam M.S."/>
            <person name="Emdad E.M."/>
            <person name="Islam M.M."/>
            <person name="Ahmed B."/>
            <person name="Halim A."/>
            <person name="Hossen Q.M.M."/>
            <person name="Hossain M.Z."/>
            <person name="Ahmed R."/>
            <person name="Khan M.M."/>
            <person name="Islam R."/>
            <person name="Rashid M.M."/>
            <person name="Khan S.A."/>
            <person name="Rahman M.S."/>
            <person name="Alam M."/>
        </authorList>
    </citation>
    <scope>NUCLEOTIDE SEQUENCE [LARGE SCALE GENOMIC DNA]</scope>
    <source>
        <strain evidence="3">cv. CVL-1</strain>
        <tissue evidence="2">Whole seedling</tissue>
    </source>
</reference>
<comment type="similarity">
    <text evidence="1">Belongs to the eukaryotic mitochondrial porin (TC 1.B.8.1) family.</text>
</comment>
<dbReference type="InterPro" id="IPR001925">
    <property type="entry name" value="Porin_Euk"/>
</dbReference>
<dbReference type="OMA" id="CPGLYFD"/>
<dbReference type="PANTHER" id="PTHR11743">
    <property type="entry name" value="VOLTAGE-DEPENDENT ANION-SELECTIVE CHANNEL"/>
    <property type="match status" value="1"/>
</dbReference>
<gene>
    <name evidence="2" type="ORF">CCACVL1_07280</name>
</gene>
<sequence length="247" mass="26890">MNPGLYFAIGKNARDLLYKDYAQQKQPFQLGYHSLDWSLDLSCQIEEILPRLNSVFRVVIPDSGKAEVQYLRDYLGFSASVGLRANPATATATGLDPIANISGVIGTSLISLGADLGFNITTRTLQDLSAGLSFSTTFLIASMTWSDNFDTVKASFYHALNAPTRTALAAELKHRFSMDSTSTLTIGAQHALFPCTMIKARLNTDGKVSALLRHQVLNKFHVSIAGETDFKDSINTPRIGLSLALNP</sequence>
<dbReference type="Gene3D" id="2.40.160.10">
    <property type="entry name" value="Porin"/>
    <property type="match status" value="1"/>
</dbReference>
<comment type="caution">
    <text evidence="2">The sequence shown here is derived from an EMBL/GenBank/DDBJ whole genome shotgun (WGS) entry which is preliminary data.</text>
</comment>
<dbReference type="Gramene" id="OMO90812">
    <property type="protein sequence ID" value="OMO90812"/>
    <property type="gene ID" value="CCACVL1_07280"/>
</dbReference>
<dbReference type="PANTHER" id="PTHR11743:SF35">
    <property type="entry name" value="PORIN_VOLTAGE-DEPENDENT ANION-SELECTIVE CHANNEL PROTEIN"/>
    <property type="match status" value="1"/>
</dbReference>
<organism evidence="2 3">
    <name type="scientific">Corchorus capsularis</name>
    <name type="common">Jute</name>
    <dbReference type="NCBI Taxonomy" id="210143"/>
    <lineage>
        <taxon>Eukaryota</taxon>
        <taxon>Viridiplantae</taxon>
        <taxon>Streptophyta</taxon>
        <taxon>Embryophyta</taxon>
        <taxon>Tracheophyta</taxon>
        <taxon>Spermatophyta</taxon>
        <taxon>Magnoliopsida</taxon>
        <taxon>eudicotyledons</taxon>
        <taxon>Gunneridae</taxon>
        <taxon>Pentapetalae</taxon>
        <taxon>rosids</taxon>
        <taxon>malvids</taxon>
        <taxon>Malvales</taxon>
        <taxon>Malvaceae</taxon>
        <taxon>Grewioideae</taxon>
        <taxon>Apeibeae</taxon>
        <taxon>Corchorus</taxon>
    </lineage>
</organism>
<dbReference type="EMBL" id="AWWV01008402">
    <property type="protein sequence ID" value="OMO90812.1"/>
    <property type="molecule type" value="Genomic_DNA"/>
</dbReference>
<dbReference type="InterPro" id="IPR023614">
    <property type="entry name" value="Porin_dom_sf"/>
</dbReference>
<evidence type="ECO:0000256" key="1">
    <source>
        <dbReference type="ARBA" id="ARBA00009624"/>
    </source>
</evidence>
<dbReference type="Proteomes" id="UP000188268">
    <property type="component" value="Unassembled WGS sequence"/>
</dbReference>
<accession>A0A1R3J7K6</accession>
<name>A0A1R3J7K6_COCAP</name>
<evidence type="ECO:0000313" key="2">
    <source>
        <dbReference type="EMBL" id="OMO90812.1"/>
    </source>
</evidence>
<dbReference type="Pfam" id="PF01459">
    <property type="entry name" value="Porin_3"/>
    <property type="match status" value="1"/>
</dbReference>
<dbReference type="CDD" id="cd07306">
    <property type="entry name" value="Porin3_VDAC"/>
    <property type="match status" value="1"/>
</dbReference>
<keyword evidence="3" id="KW-1185">Reference proteome</keyword>
<dbReference type="AlphaFoldDB" id="A0A1R3J7K6"/>
<dbReference type="InterPro" id="IPR027246">
    <property type="entry name" value="Porin_Euk/Tom40"/>
</dbReference>
<dbReference type="OrthoDB" id="7827681at2759"/>
<dbReference type="STRING" id="210143.A0A1R3J7K6"/>
<dbReference type="GO" id="GO:0005741">
    <property type="term" value="C:mitochondrial outer membrane"/>
    <property type="evidence" value="ECO:0007669"/>
    <property type="project" value="InterPro"/>
</dbReference>